<comment type="caution">
    <text evidence="3">The sequence shown here is derived from an EMBL/GenBank/DDBJ whole genome shotgun (WGS) entry which is preliminary data.</text>
</comment>
<dbReference type="PANTHER" id="PTHR43228">
    <property type="entry name" value="TWO-COMPONENT RESPONSE REGULATOR"/>
    <property type="match status" value="1"/>
</dbReference>
<protein>
    <submittedName>
        <fullName evidence="3">Response regulator</fullName>
    </submittedName>
</protein>
<keyword evidence="1" id="KW-0597">Phosphoprotein</keyword>
<dbReference type="InterPro" id="IPR052048">
    <property type="entry name" value="ST_Response_Regulator"/>
</dbReference>
<proteinExistence type="predicted"/>
<organism evidence="3">
    <name type="scientific">Geobacter metallireducens</name>
    <dbReference type="NCBI Taxonomy" id="28232"/>
    <lineage>
        <taxon>Bacteria</taxon>
        <taxon>Pseudomonadati</taxon>
        <taxon>Thermodesulfobacteriota</taxon>
        <taxon>Desulfuromonadia</taxon>
        <taxon>Geobacterales</taxon>
        <taxon>Geobacteraceae</taxon>
        <taxon>Geobacter</taxon>
    </lineage>
</organism>
<dbReference type="Pfam" id="PF00072">
    <property type="entry name" value="Response_reg"/>
    <property type="match status" value="1"/>
</dbReference>
<evidence type="ECO:0000256" key="1">
    <source>
        <dbReference type="PROSITE-ProRule" id="PRU00169"/>
    </source>
</evidence>
<dbReference type="AlphaFoldDB" id="A0A831UBQ7"/>
<evidence type="ECO:0000259" key="2">
    <source>
        <dbReference type="PROSITE" id="PS50110"/>
    </source>
</evidence>
<dbReference type="SUPFAM" id="SSF52172">
    <property type="entry name" value="CheY-like"/>
    <property type="match status" value="1"/>
</dbReference>
<dbReference type="InterPro" id="IPR001789">
    <property type="entry name" value="Sig_transdc_resp-reg_receiver"/>
</dbReference>
<gene>
    <name evidence="3" type="ORF">ENQ87_06510</name>
</gene>
<dbReference type="InterPro" id="IPR011006">
    <property type="entry name" value="CheY-like_superfamily"/>
</dbReference>
<dbReference type="PANTHER" id="PTHR43228:SF1">
    <property type="entry name" value="TWO-COMPONENT RESPONSE REGULATOR ARR22"/>
    <property type="match status" value="1"/>
</dbReference>
<dbReference type="Gene3D" id="3.40.50.2300">
    <property type="match status" value="1"/>
</dbReference>
<dbReference type="PROSITE" id="PS50110">
    <property type="entry name" value="RESPONSE_REGULATORY"/>
    <property type="match status" value="1"/>
</dbReference>
<sequence>MKTLIVEDDPASLRLMHAYLAPLSRCDLAADGHQAIDLFTAALDQGETYDLICLDIMMPVMTGHEVLRTIRALEEEREIFPPAKVVMTTALKDRDNIMAAFSNQCEAYLVKPIDRETLFEKLRTLGFDV</sequence>
<evidence type="ECO:0000313" key="3">
    <source>
        <dbReference type="EMBL" id="HEN42017.1"/>
    </source>
</evidence>
<feature type="domain" description="Response regulatory" evidence="2">
    <location>
        <begin position="2"/>
        <end position="126"/>
    </location>
</feature>
<dbReference type="EMBL" id="DSOV01000025">
    <property type="protein sequence ID" value="HEN42017.1"/>
    <property type="molecule type" value="Genomic_DNA"/>
</dbReference>
<reference evidence="3" key="1">
    <citation type="journal article" date="2020" name="mSystems">
        <title>Genome- and Community-Level Interaction Insights into Carbon Utilization and Element Cycling Functions of Hydrothermarchaeota in Hydrothermal Sediment.</title>
        <authorList>
            <person name="Zhou Z."/>
            <person name="Liu Y."/>
            <person name="Xu W."/>
            <person name="Pan J."/>
            <person name="Luo Z.H."/>
            <person name="Li M."/>
        </authorList>
    </citation>
    <scope>NUCLEOTIDE SEQUENCE [LARGE SCALE GENOMIC DNA]</scope>
    <source>
        <strain evidence="3">SpSt-349</strain>
    </source>
</reference>
<feature type="modified residue" description="4-aspartylphosphate" evidence="1">
    <location>
        <position position="55"/>
    </location>
</feature>
<name>A0A831UBQ7_GEOME</name>
<dbReference type="GO" id="GO:0000160">
    <property type="term" value="P:phosphorelay signal transduction system"/>
    <property type="evidence" value="ECO:0007669"/>
    <property type="project" value="InterPro"/>
</dbReference>
<dbReference type="SMART" id="SM00448">
    <property type="entry name" value="REC"/>
    <property type="match status" value="1"/>
</dbReference>
<accession>A0A831UBQ7</accession>